<evidence type="ECO:0000313" key="8">
    <source>
        <dbReference type="Proteomes" id="UP000248790"/>
    </source>
</evidence>
<proteinExistence type="predicted"/>
<keyword evidence="8" id="KW-1185">Reference proteome</keyword>
<dbReference type="GO" id="GO:0016020">
    <property type="term" value="C:membrane"/>
    <property type="evidence" value="ECO:0007669"/>
    <property type="project" value="UniProtKB-SubCell"/>
</dbReference>
<keyword evidence="3 6" id="KW-1133">Transmembrane helix</keyword>
<sequence length="195" mass="22067">MKILDIVILISLSYGAYNGYRKGLLVEVVAVVAFLVAMIVGFKFLGFGIDLLAPYISVEVARRLLPWMGFSVIFFPTVFLINRMGFSLRNSLRYTLLGTFDSLAGAAVGIFTWVFGISVMLWLLTWMGIRMPIKHTQETYLYPMVKPIAPKVMDATSGWIPVGTNWIRKQKEEFSRSWSNNKPDDLKAERADKEG</sequence>
<evidence type="ECO:0000256" key="4">
    <source>
        <dbReference type="ARBA" id="ARBA00023136"/>
    </source>
</evidence>
<feature type="transmembrane region" description="Helical" evidence="6">
    <location>
        <begin position="25"/>
        <end position="52"/>
    </location>
</feature>
<evidence type="ECO:0000256" key="3">
    <source>
        <dbReference type="ARBA" id="ARBA00022989"/>
    </source>
</evidence>
<accession>A0A327X5K4</accession>
<reference evidence="7 8" key="1">
    <citation type="submission" date="2018-06" db="EMBL/GenBank/DDBJ databases">
        <title>Genomic Encyclopedia of Archaeal and Bacterial Type Strains, Phase II (KMG-II): from individual species to whole genera.</title>
        <authorList>
            <person name="Goeker M."/>
        </authorList>
    </citation>
    <scope>NUCLEOTIDE SEQUENCE [LARGE SCALE GENOMIC DNA]</scope>
    <source>
        <strain evidence="7 8">DSM 21851</strain>
    </source>
</reference>
<keyword evidence="2 6" id="KW-0812">Transmembrane</keyword>
<dbReference type="Pfam" id="PF02674">
    <property type="entry name" value="Colicin_V"/>
    <property type="match status" value="1"/>
</dbReference>
<dbReference type="GO" id="GO:0009403">
    <property type="term" value="P:toxin biosynthetic process"/>
    <property type="evidence" value="ECO:0007669"/>
    <property type="project" value="InterPro"/>
</dbReference>
<feature type="region of interest" description="Disordered" evidence="5">
    <location>
        <begin position="173"/>
        <end position="195"/>
    </location>
</feature>
<feature type="transmembrane region" description="Helical" evidence="6">
    <location>
        <begin position="102"/>
        <end position="124"/>
    </location>
</feature>
<evidence type="ECO:0000256" key="1">
    <source>
        <dbReference type="ARBA" id="ARBA00004141"/>
    </source>
</evidence>
<gene>
    <name evidence="7" type="ORF">LX87_00135</name>
</gene>
<protein>
    <submittedName>
        <fullName evidence="7">Membrane protein required for colicin V production</fullName>
    </submittedName>
</protein>
<name>A0A327X5K4_LARAB</name>
<comment type="subcellular location">
    <subcellularLocation>
        <location evidence="1">Membrane</location>
        <topology evidence="1">Multi-pass membrane protein</topology>
    </subcellularLocation>
</comment>
<dbReference type="InterPro" id="IPR003825">
    <property type="entry name" value="Colicin-V_CvpA"/>
</dbReference>
<dbReference type="Proteomes" id="UP000248790">
    <property type="component" value="Unassembled WGS sequence"/>
</dbReference>
<comment type="caution">
    <text evidence="7">The sequence shown here is derived from an EMBL/GenBank/DDBJ whole genome shotgun (WGS) entry which is preliminary data.</text>
</comment>
<evidence type="ECO:0000313" key="7">
    <source>
        <dbReference type="EMBL" id="RAK02021.1"/>
    </source>
</evidence>
<feature type="transmembrane region" description="Helical" evidence="6">
    <location>
        <begin position="64"/>
        <end position="82"/>
    </location>
</feature>
<feature type="compositionally biased region" description="Basic and acidic residues" evidence="5">
    <location>
        <begin position="182"/>
        <end position="195"/>
    </location>
</feature>
<keyword evidence="4 6" id="KW-0472">Membrane</keyword>
<dbReference type="EMBL" id="QLMC01000001">
    <property type="protein sequence ID" value="RAK02021.1"/>
    <property type="molecule type" value="Genomic_DNA"/>
</dbReference>
<evidence type="ECO:0000256" key="5">
    <source>
        <dbReference type="SAM" id="MobiDB-lite"/>
    </source>
</evidence>
<evidence type="ECO:0000256" key="2">
    <source>
        <dbReference type="ARBA" id="ARBA00022692"/>
    </source>
</evidence>
<dbReference type="RefSeq" id="WP_211325260.1">
    <property type="nucleotide sequence ID" value="NZ_QLMC01000001.1"/>
</dbReference>
<evidence type="ECO:0000256" key="6">
    <source>
        <dbReference type="SAM" id="Phobius"/>
    </source>
</evidence>
<dbReference type="AlphaFoldDB" id="A0A327X5K4"/>
<organism evidence="7 8">
    <name type="scientific">Larkinella arboricola</name>
    <dbReference type="NCBI Taxonomy" id="643671"/>
    <lineage>
        <taxon>Bacteria</taxon>
        <taxon>Pseudomonadati</taxon>
        <taxon>Bacteroidota</taxon>
        <taxon>Cytophagia</taxon>
        <taxon>Cytophagales</taxon>
        <taxon>Spirosomataceae</taxon>
        <taxon>Larkinella</taxon>
    </lineage>
</organism>